<evidence type="ECO:0000259" key="1">
    <source>
        <dbReference type="Pfam" id="PF05076"/>
    </source>
</evidence>
<organism evidence="2 3">
    <name type="scientific">Microbispora rosea</name>
    <dbReference type="NCBI Taxonomy" id="58117"/>
    <lineage>
        <taxon>Bacteria</taxon>
        <taxon>Bacillati</taxon>
        <taxon>Actinomycetota</taxon>
        <taxon>Actinomycetes</taxon>
        <taxon>Streptosporangiales</taxon>
        <taxon>Streptosporangiaceae</taxon>
        <taxon>Microbispora</taxon>
    </lineage>
</organism>
<feature type="domain" description="Suppressor of fused-like" evidence="1">
    <location>
        <begin position="203"/>
        <end position="339"/>
    </location>
</feature>
<dbReference type="OrthoDB" id="333049at2"/>
<dbReference type="STRING" id="58117.SAMN05421833_108225"/>
<reference evidence="3" key="1">
    <citation type="submission" date="2017-01" db="EMBL/GenBank/DDBJ databases">
        <authorList>
            <person name="Varghese N."/>
            <person name="Submissions S."/>
        </authorList>
    </citation>
    <scope>NUCLEOTIDE SEQUENCE [LARGE SCALE GENOMIC DNA]</scope>
    <source>
        <strain evidence="3">ATCC 12950</strain>
    </source>
</reference>
<proteinExistence type="predicted"/>
<dbReference type="Proteomes" id="UP000186096">
    <property type="component" value="Unassembled WGS sequence"/>
</dbReference>
<name>A0A1N7AJN7_9ACTN</name>
<gene>
    <name evidence="2" type="ORF">SAMN05421833_108225</name>
</gene>
<dbReference type="Pfam" id="PF05076">
    <property type="entry name" value="SUFU"/>
    <property type="match status" value="1"/>
</dbReference>
<accession>A0A1N7AJN7</accession>
<evidence type="ECO:0000313" key="2">
    <source>
        <dbReference type="EMBL" id="SIR39193.1"/>
    </source>
</evidence>
<dbReference type="InterPro" id="IPR020941">
    <property type="entry name" value="SUFU-like_domain"/>
</dbReference>
<keyword evidence="3" id="KW-1185">Reference proteome</keyword>
<evidence type="ECO:0000313" key="3">
    <source>
        <dbReference type="Proteomes" id="UP000186096"/>
    </source>
</evidence>
<protein>
    <submittedName>
        <fullName evidence="2">Suppressor of fused protein (SUFU)</fullName>
    </submittedName>
</protein>
<dbReference type="EMBL" id="FTNI01000008">
    <property type="protein sequence ID" value="SIR39193.1"/>
    <property type="molecule type" value="Genomic_DNA"/>
</dbReference>
<sequence length="344" mass="37809">MDTTVVLTSTNPYGSRTLTIEADRTSSVAYLRDAKGIVHGAVWLANHVPAPAEADAGRAAAGLPPVMPEAHTAHPSGRPPLHAESLSVLWFEEGDGVALYENDALLAVIPAWADLERGMPGYARDAVGESPYAWPLGEALEGLSPRVAKARAYWQWRQADGSWATYQQFVLGHLDSRLGPPGRYWDVSGDRFPLVGVSERPPTFTRDYTVLSTVGMSCQRMPAAEMYDTACRVELALATRQDPRTAARLFAWLGQYPWRSVTWLGHGHTARWFQNPVTFPLDGGHQGVLMLMDPPGLPDMSGFTFGGDAVRWLWLLPLTESELRLVADHGHRAISERLAMTSRI</sequence>
<dbReference type="RefSeq" id="WP_076434921.1">
    <property type="nucleotide sequence ID" value="NZ_FTNI01000008.1"/>
</dbReference>
<dbReference type="AlphaFoldDB" id="A0A1N7AJN7"/>